<comment type="subcellular location">
    <subcellularLocation>
        <location evidence="1">Nucleus</location>
    </subcellularLocation>
</comment>
<dbReference type="InterPro" id="IPR036236">
    <property type="entry name" value="Znf_C2H2_sf"/>
</dbReference>
<evidence type="ECO:0000256" key="2">
    <source>
        <dbReference type="ARBA" id="ARBA00022723"/>
    </source>
</evidence>
<keyword evidence="14" id="KW-1185">Reference proteome</keyword>
<feature type="domain" description="C2H2-type" evidence="11">
    <location>
        <begin position="456"/>
        <end position="483"/>
    </location>
</feature>
<feature type="domain" description="C2H2-type" evidence="11">
    <location>
        <begin position="539"/>
        <end position="566"/>
    </location>
</feature>
<dbReference type="InterPro" id="IPR017921">
    <property type="entry name" value="Znf_CTCHY"/>
</dbReference>
<feature type="domain" description="C2H2-type" evidence="11">
    <location>
        <begin position="511"/>
        <end position="538"/>
    </location>
</feature>
<evidence type="ECO:0000313" key="14">
    <source>
        <dbReference type="Proteomes" id="UP000770717"/>
    </source>
</evidence>
<protein>
    <submittedName>
        <fullName evidence="13">Uncharacterized protein</fullName>
    </submittedName>
</protein>
<dbReference type="GO" id="GO:0005634">
    <property type="term" value="C:nucleus"/>
    <property type="evidence" value="ECO:0007669"/>
    <property type="project" value="UniProtKB-SubCell"/>
</dbReference>
<dbReference type="SMART" id="SM00355">
    <property type="entry name" value="ZnF_C2H2"/>
    <property type="match status" value="2"/>
</dbReference>
<evidence type="ECO:0000259" key="11">
    <source>
        <dbReference type="PROSITE" id="PS50157"/>
    </source>
</evidence>
<organism evidence="13 14">
    <name type="scientific">Eleutherodactylus coqui</name>
    <name type="common">Puerto Rican coqui</name>
    <dbReference type="NCBI Taxonomy" id="57060"/>
    <lineage>
        <taxon>Eukaryota</taxon>
        <taxon>Metazoa</taxon>
        <taxon>Chordata</taxon>
        <taxon>Craniata</taxon>
        <taxon>Vertebrata</taxon>
        <taxon>Euteleostomi</taxon>
        <taxon>Amphibia</taxon>
        <taxon>Batrachia</taxon>
        <taxon>Anura</taxon>
        <taxon>Neobatrachia</taxon>
        <taxon>Hyloidea</taxon>
        <taxon>Eleutherodactylidae</taxon>
        <taxon>Eleutherodactylinae</taxon>
        <taxon>Eleutherodactylus</taxon>
        <taxon>Eleutherodactylus</taxon>
    </lineage>
</organism>
<dbReference type="InterPro" id="IPR013087">
    <property type="entry name" value="Znf_C2H2_type"/>
</dbReference>
<dbReference type="GO" id="GO:0008270">
    <property type="term" value="F:zinc ion binding"/>
    <property type="evidence" value="ECO:0007669"/>
    <property type="project" value="UniProtKB-KW"/>
</dbReference>
<evidence type="ECO:0000313" key="13">
    <source>
        <dbReference type="EMBL" id="KAG9465162.1"/>
    </source>
</evidence>
<keyword evidence="3" id="KW-0677">Repeat</keyword>
<evidence type="ECO:0000256" key="1">
    <source>
        <dbReference type="ARBA" id="ARBA00004123"/>
    </source>
</evidence>
<evidence type="ECO:0000256" key="3">
    <source>
        <dbReference type="ARBA" id="ARBA00022737"/>
    </source>
</evidence>
<dbReference type="FunFam" id="3.30.160.60:FF:000446">
    <property type="entry name" value="Zinc finger protein"/>
    <property type="match status" value="1"/>
</dbReference>
<keyword evidence="7" id="KW-0804">Transcription</keyword>
<dbReference type="PANTHER" id="PTHR47772">
    <property type="entry name" value="ZINC FINGER PROTEIN 200"/>
    <property type="match status" value="1"/>
</dbReference>
<comment type="caution">
    <text evidence="13">The sequence shown here is derived from an EMBL/GenBank/DDBJ whole genome shotgun (WGS) entry which is preliminary data.</text>
</comment>
<gene>
    <name evidence="13" type="ORF">GDO78_018791</name>
</gene>
<dbReference type="EMBL" id="WNTK01003385">
    <property type="protein sequence ID" value="KAG9465162.1"/>
    <property type="molecule type" value="Genomic_DNA"/>
</dbReference>
<evidence type="ECO:0000256" key="9">
    <source>
        <dbReference type="PROSITE-ProRule" id="PRU00042"/>
    </source>
</evidence>
<proteinExistence type="predicted"/>
<evidence type="ECO:0000256" key="7">
    <source>
        <dbReference type="ARBA" id="ARBA00023163"/>
    </source>
</evidence>
<evidence type="ECO:0000256" key="6">
    <source>
        <dbReference type="ARBA" id="ARBA00023015"/>
    </source>
</evidence>
<keyword evidence="2" id="KW-0479">Metal-binding</keyword>
<accession>A0A8J6E9H7</accession>
<dbReference type="Proteomes" id="UP000770717">
    <property type="component" value="Unassembled WGS sequence"/>
</dbReference>
<dbReference type="PROSITE" id="PS00028">
    <property type="entry name" value="ZINC_FINGER_C2H2_1"/>
    <property type="match status" value="2"/>
</dbReference>
<feature type="domain" description="CTCHY-type" evidence="12">
    <location>
        <begin position="489"/>
        <end position="567"/>
    </location>
</feature>
<keyword evidence="8" id="KW-0539">Nucleus</keyword>
<keyword evidence="5" id="KW-0862">Zinc</keyword>
<name>A0A8J6E9H7_ELECQ</name>
<evidence type="ECO:0000256" key="8">
    <source>
        <dbReference type="ARBA" id="ARBA00023242"/>
    </source>
</evidence>
<keyword evidence="6" id="KW-0805">Transcription regulation</keyword>
<dbReference type="Gene3D" id="3.30.160.60">
    <property type="entry name" value="Classic Zinc Finger"/>
    <property type="match status" value="2"/>
</dbReference>
<dbReference type="SUPFAM" id="SSF57667">
    <property type="entry name" value="beta-beta-alpha zinc fingers"/>
    <property type="match status" value="2"/>
</dbReference>
<dbReference type="OrthoDB" id="9901616at2759"/>
<dbReference type="PANTHER" id="PTHR47772:SF11">
    <property type="entry name" value="C2H2-TYPE DOMAIN-CONTAINING PROTEIN"/>
    <property type="match status" value="1"/>
</dbReference>
<dbReference type="PROSITE" id="PS50157">
    <property type="entry name" value="ZINC_FINGER_C2H2_2"/>
    <property type="match status" value="3"/>
</dbReference>
<dbReference type="AlphaFoldDB" id="A0A8J6E9H7"/>
<evidence type="ECO:0000256" key="5">
    <source>
        <dbReference type="ARBA" id="ARBA00022833"/>
    </source>
</evidence>
<evidence type="ECO:0000256" key="4">
    <source>
        <dbReference type="ARBA" id="ARBA00022771"/>
    </source>
</evidence>
<dbReference type="PROSITE" id="PS51270">
    <property type="entry name" value="ZF_CTCHY"/>
    <property type="match status" value="1"/>
</dbReference>
<feature type="region of interest" description="Disordered" evidence="10">
    <location>
        <begin position="53"/>
        <end position="72"/>
    </location>
</feature>
<dbReference type="InterPro" id="IPR050636">
    <property type="entry name" value="C2H2-ZF_domain-containing"/>
</dbReference>
<feature type="region of interest" description="Disordered" evidence="10">
    <location>
        <begin position="1"/>
        <end position="33"/>
    </location>
</feature>
<sequence length="567" mass="64544">MMEDHRPLTPPGCLSENTPPHEQRAWCSSQSGPFALSHSRHDLKKTTKDVTVRDGRSSQDLADYGPLNGAQRPSTHVMKEAFSSHGGTMTDPNIYLSIDDGKECPATHILEKLVSCDEENLREADIYIPSDQYVSFPYIKEEPDSCDEDLSDANSYTPTDHLQYPSPHIKEEPVSCDEDFLEPNNYTPRDHLQYPSHIKEESVSCDEDLPEPNSYTYGHQYTYMKMEASSHTGGNLIHCDHLSPHVKEEPITCDVRELTYSDRYIPTDCMQQHPTTRIKEEPVSSAVRGLTDAKRYPTQYLSTHLKDGPFSCDRNVKYPFAQPETERITSQLGYPNETDLHMATDTAKSVLSTCVKEEPADVKTEAASPPLKVIVLAHLVDIDSSKAGSTNNRHYNSHNEDCVASTSIRSKYDIKETRLSFRSHSSAVKTAEAAQTFGDISNLTKYSRAHSRKKTLQCSECGQYFLRKIHLEAHVKIHAKRKCLQCSNCGNYFWDVVQLSDRKKDPEETKYQCHYCRKHLNNQPNLLPQEKNQKAEKPFQCSECGKCFSIYYQLFVHKKKHMEDSKS</sequence>
<keyword evidence="4 9" id="KW-0863">Zinc-finger</keyword>
<reference evidence="13" key="1">
    <citation type="thesis" date="2020" institute="ProQuest LLC" country="789 East Eisenhower Parkway, Ann Arbor, MI, USA">
        <title>Comparative Genomics and Chromosome Evolution.</title>
        <authorList>
            <person name="Mudd A.B."/>
        </authorList>
    </citation>
    <scope>NUCLEOTIDE SEQUENCE</scope>
    <source>
        <strain evidence="13">HN-11 Male</strain>
        <tissue evidence="13">Kidney and liver</tissue>
    </source>
</reference>
<evidence type="ECO:0000256" key="10">
    <source>
        <dbReference type="SAM" id="MobiDB-lite"/>
    </source>
</evidence>
<evidence type="ECO:0000259" key="12">
    <source>
        <dbReference type="PROSITE" id="PS51270"/>
    </source>
</evidence>